<dbReference type="Gene3D" id="3.10.620.30">
    <property type="match status" value="1"/>
</dbReference>
<sequence>MALQTMTEGRQVATCLKAAEVYETAEVRNLWMGGSDEGVHLFYGEVVENDGPGAGRSDDQEIIPFVEIAGQVVFRKTLHIEDPRTVGAQIAFIGRERRGHQATLRFTVNGREVLRPPSPVATPEARQYWELARDEGAWSWSRWYYVEIPPASLRRGENEITAEAVEGRMGWDMMVADYRSFHKGMLDPVVLPRASSLSRDGGRSWGAERGEYVLRLILKRFRKQGELVSPVFDAAGEEEVKGRRSVQGVSLDWDVETPGGTRVAFQVRTGSRPTYQPDGWGGWRACGAGEPVEEVRGRYAQWRAVFETEAPSRTPLLKAVRVDAQVTEEVGSPLRVVRAENARILRPSCDFVYEDYGCAMLRELRERFELDAVVAGAQTEFERIERLMAWAYWIPLKRCTHFPWNVLDWLKLERDGQGAIRMNEYRQRRRDAMCLYPNVVLVAAYLSVGIPARHVNFHSEGMTGHEIAEVWSNDYRKWVHVDATRDYYWYDRATLTPLDTQEIHKVLMDRLERVERWDSPYLFRQDLKALVRDLPIAFREGCHRFQVEEGALFLFRSFCHFRTVPRYNVFSEPRPLPVSQGTEVWGWNGYLNWADDKTPPLAHFTNHTNRRADFYPTLNQTRFTLEQDGEPETLRVYLETVTPNFAGYIASVDRGPWEERPGRFVWRLHEGLNTLRVRSRNSAGVEGIVSAVTVEV</sequence>
<dbReference type="Pfam" id="PF01841">
    <property type="entry name" value="Transglut_core"/>
    <property type="match status" value="1"/>
</dbReference>
<reference evidence="2 3" key="1">
    <citation type="journal article" date="2016" name="Nat. Commun.">
        <title>Thousands of microbial genomes shed light on interconnected biogeochemical processes in an aquifer system.</title>
        <authorList>
            <person name="Anantharaman K."/>
            <person name="Brown C.T."/>
            <person name="Hug L.A."/>
            <person name="Sharon I."/>
            <person name="Castelle C.J."/>
            <person name="Probst A.J."/>
            <person name="Thomas B.C."/>
            <person name="Singh A."/>
            <person name="Wilkins M.J."/>
            <person name="Karaoz U."/>
            <person name="Brodie E.L."/>
            <person name="Williams K.H."/>
            <person name="Hubbard S.S."/>
            <person name="Banfield J.F."/>
        </authorList>
    </citation>
    <scope>NUCLEOTIDE SEQUENCE [LARGE SCALE GENOMIC DNA]</scope>
    <source>
        <strain evidence="3">RIFCSPLOWO2_12_FULL_64_10</strain>
    </source>
</reference>
<comment type="caution">
    <text evidence="2">The sequence shown here is derived from an EMBL/GenBank/DDBJ whole genome shotgun (WGS) entry which is preliminary data.</text>
</comment>
<dbReference type="Proteomes" id="UP000178606">
    <property type="component" value="Unassembled WGS sequence"/>
</dbReference>
<feature type="domain" description="Transglutaminase-like" evidence="1">
    <location>
        <begin position="374"/>
        <end position="483"/>
    </location>
</feature>
<evidence type="ECO:0000313" key="3">
    <source>
        <dbReference type="Proteomes" id="UP000178606"/>
    </source>
</evidence>
<protein>
    <recommendedName>
        <fullName evidence="1">Transglutaminase-like domain-containing protein</fullName>
    </recommendedName>
</protein>
<accession>A0A1F6CL47</accession>
<dbReference type="InterPro" id="IPR002931">
    <property type="entry name" value="Transglutaminase-like"/>
</dbReference>
<name>A0A1F6CL47_HANXR</name>
<dbReference type="SUPFAM" id="SSF54001">
    <property type="entry name" value="Cysteine proteinases"/>
    <property type="match status" value="1"/>
</dbReference>
<dbReference type="AlphaFoldDB" id="A0A1F6CL47"/>
<proteinExistence type="predicted"/>
<dbReference type="InterPro" id="IPR038765">
    <property type="entry name" value="Papain-like_cys_pep_sf"/>
</dbReference>
<evidence type="ECO:0000313" key="2">
    <source>
        <dbReference type="EMBL" id="OGG49720.1"/>
    </source>
</evidence>
<organism evidence="2 3">
    <name type="scientific">Handelsmanbacteria sp. (strain RIFCSPLOWO2_12_FULL_64_10)</name>
    <dbReference type="NCBI Taxonomy" id="1817868"/>
    <lineage>
        <taxon>Bacteria</taxon>
        <taxon>Candidatus Handelsmaniibacteriota</taxon>
    </lineage>
</organism>
<dbReference type="EMBL" id="MFKF01000227">
    <property type="protein sequence ID" value="OGG49720.1"/>
    <property type="molecule type" value="Genomic_DNA"/>
</dbReference>
<gene>
    <name evidence="2" type="ORF">A3F84_16145</name>
</gene>
<evidence type="ECO:0000259" key="1">
    <source>
        <dbReference type="Pfam" id="PF01841"/>
    </source>
</evidence>